<sequence>MKAKTPNAIDAYVGERVRLRRKLLGMSQVSLSESLGITFQQLQKYEKGVNRIGASRLQRIAEVLGVPIGFFFDEEGAHTAGLQLSAETDEVAHFIASKEGLALTRAFIAIEDPNIRRKLLALARSLGSSQSVTDSHEGWERADETRG</sequence>
<dbReference type="CDD" id="cd00093">
    <property type="entry name" value="HTH_XRE"/>
    <property type="match status" value="1"/>
</dbReference>
<dbReference type="Proteomes" id="UP000068164">
    <property type="component" value="Unassembled WGS sequence"/>
</dbReference>
<dbReference type="InterPro" id="IPR001387">
    <property type="entry name" value="Cro/C1-type_HTH"/>
</dbReference>
<reference evidence="2 3" key="1">
    <citation type="submission" date="2015-11" db="EMBL/GenBank/DDBJ databases">
        <title>Draft Genome Sequence of the Strain BR 10423 (Rhizobium sp.) isolated from nodules of Mimosa pudica.</title>
        <authorList>
            <person name="Barauna A.C."/>
            <person name="Zilli J.E."/>
            <person name="Simoes-Araujo J.L."/>
            <person name="Reis V.M."/>
            <person name="James E.K."/>
            <person name="Reis F.B.Jr."/>
            <person name="Rouws L.F."/>
            <person name="Passos S.R."/>
            <person name="Gois S.R."/>
        </authorList>
    </citation>
    <scope>NUCLEOTIDE SEQUENCE [LARGE SCALE GENOMIC DNA]</scope>
    <source>
        <strain evidence="2 3">BR10423</strain>
    </source>
</reference>
<dbReference type="OrthoDB" id="9797172at2"/>
<protein>
    <submittedName>
        <fullName evidence="2">Transcriptional regulator</fullName>
    </submittedName>
</protein>
<comment type="caution">
    <text evidence="2">The sequence shown here is derived from an EMBL/GenBank/DDBJ whole genome shotgun (WGS) entry which is preliminary data.</text>
</comment>
<evidence type="ECO:0000313" key="2">
    <source>
        <dbReference type="EMBL" id="KWV56152.1"/>
    </source>
</evidence>
<feature type="domain" description="HTH cro/C1-type" evidence="1">
    <location>
        <begin position="17"/>
        <end position="71"/>
    </location>
</feature>
<proteinExistence type="predicted"/>
<dbReference type="GO" id="GO:0003677">
    <property type="term" value="F:DNA binding"/>
    <property type="evidence" value="ECO:0007669"/>
    <property type="project" value="InterPro"/>
</dbReference>
<dbReference type="SUPFAM" id="SSF47413">
    <property type="entry name" value="lambda repressor-like DNA-binding domains"/>
    <property type="match status" value="1"/>
</dbReference>
<keyword evidence="3" id="KW-1185">Reference proteome</keyword>
<dbReference type="SMART" id="SM00530">
    <property type="entry name" value="HTH_XRE"/>
    <property type="match status" value="1"/>
</dbReference>
<dbReference type="Gene3D" id="1.10.260.40">
    <property type="entry name" value="lambda repressor-like DNA-binding domains"/>
    <property type="match status" value="1"/>
</dbReference>
<evidence type="ECO:0000313" key="3">
    <source>
        <dbReference type="Proteomes" id="UP000068164"/>
    </source>
</evidence>
<accession>A0A120FNY6</accession>
<dbReference type="PROSITE" id="PS50943">
    <property type="entry name" value="HTH_CROC1"/>
    <property type="match status" value="1"/>
</dbReference>
<evidence type="ECO:0000259" key="1">
    <source>
        <dbReference type="PROSITE" id="PS50943"/>
    </source>
</evidence>
<dbReference type="InterPro" id="IPR010982">
    <property type="entry name" value="Lambda_DNA-bd_dom_sf"/>
</dbReference>
<dbReference type="EMBL" id="LNCD01000042">
    <property type="protein sequence ID" value="KWV56152.1"/>
    <property type="molecule type" value="Genomic_DNA"/>
</dbReference>
<name>A0A120FNY6_9HYPH</name>
<gene>
    <name evidence="2" type="ORF">AS026_35100</name>
</gene>
<dbReference type="RefSeq" id="WP_025658398.1">
    <property type="nucleotide sequence ID" value="NZ_LNCD01000042.1"/>
</dbReference>
<dbReference type="Pfam" id="PF01381">
    <property type="entry name" value="HTH_3"/>
    <property type="match status" value="1"/>
</dbReference>
<organism evidence="2 3">
    <name type="scientific">Rhizobium altiplani</name>
    <dbReference type="NCBI Taxonomy" id="1864509"/>
    <lineage>
        <taxon>Bacteria</taxon>
        <taxon>Pseudomonadati</taxon>
        <taxon>Pseudomonadota</taxon>
        <taxon>Alphaproteobacteria</taxon>
        <taxon>Hyphomicrobiales</taxon>
        <taxon>Rhizobiaceae</taxon>
        <taxon>Rhizobium/Agrobacterium group</taxon>
        <taxon>Rhizobium</taxon>
    </lineage>
</organism>
<dbReference type="AlphaFoldDB" id="A0A120FNY6"/>